<evidence type="ECO:0008006" key="3">
    <source>
        <dbReference type="Google" id="ProtNLM"/>
    </source>
</evidence>
<evidence type="ECO:0000313" key="2">
    <source>
        <dbReference type="Proteomes" id="UP000032180"/>
    </source>
</evidence>
<organism evidence="1 2">
    <name type="scientific">Leersia perrieri</name>
    <dbReference type="NCBI Taxonomy" id="77586"/>
    <lineage>
        <taxon>Eukaryota</taxon>
        <taxon>Viridiplantae</taxon>
        <taxon>Streptophyta</taxon>
        <taxon>Embryophyta</taxon>
        <taxon>Tracheophyta</taxon>
        <taxon>Spermatophyta</taxon>
        <taxon>Magnoliopsida</taxon>
        <taxon>Liliopsida</taxon>
        <taxon>Poales</taxon>
        <taxon>Poaceae</taxon>
        <taxon>BOP clade</taxon>
        <taxon>Oryzoideae</taxon>
        <taxon>Oryzeae</taxon>
        <taxon>Oryzinae</taxon>
        <taxon>Leersia</taxon>
    </lineage>
</organism>
<accession>A0A0D9WD83</accession>
<dbReference type="eggNOG" id="ENOG502R4WV">
    <property type="taxonomic scope" value="Eukaryota"/>
</dbReference>
<name>A0A0D9WD83_9ORYZ</name>
<protein>
    <recommendedName>
        <fullName evidence="3">Reverse transcriptase zinc-binding domain-containing protein</fullName>
    </recommendedName>
</protein>
<dbReference type="Gramene" id="LPERR05G04110.1">
    <property type="protein sequence ID" value="LPERR05G04110.1"/>
    <property type="gene ID" value="LPERR05G04110"/>
</dbReference>
<dbReference type="Proteomes" id="UP000032180">
    <property type="component" value="Chromosome 5"/>
</dbReference>
<reference evidence="1" key="3">
    <citation type="submission" date="2015-04" db="UniProtKB">
        <authorList>
            <consortium name="EnsemblPlants"/>
        </authorList>
    </citation>
    <scope>IDENTIFICATION</scope>
</reference>
<evidence type="ECO:0000313" key="1">
    <source>
        <dbReference type="EnsemblPlants" id="LPERR05G04110.1"/>
    </source>
</evidence>
<dbReference type="HOGENOM" id="CLU_1125918_0_0_1"/>
<reference evidence="2" key="2">
    <citation type="submission" date="2013-12" db="EMBL/GenBank/DDBJ databases">
        <authorList>
            <person name="Yu Y."/>
            <person name="Lee S."/>
            <person name="de Baynast K."/>
            <person name="Wissotski M."/>
            <person name="Liu L."/>
            <person name="Talag J."/>
            <person name="Goicoechea J."/>
            <person name="Angelova A."/>
            <person name="Jetty R."/>
            <person name="Kudrna D."/>
            <person name="Golser W."/>
            <person name="Rivera L."/>
            <person name="Zhang J."/>
            <person name="Wing R."/>
        </authorList>
    </citation>
    <scope>NUCLEOTIDE SEQUENCE</scope>
</reference>
<dbReference type="EnsemblPlants" id="LPERR05G04110.1">
    <property type="protein sequence ID" value="LPERR05G04110.1"/>
    <property type="gene ID" value="LPERR05G04110"/>
</dbReference>
<sequence>MRSSCGTNTLQHSSFQAALQPPNLVSDAIAAGIQHRLHIRFGQLLWLRLHAADRVSMGEKRRRADGIQGHLFLEGFSELLKITTLEQLNELVELGGLIQQVQLCSRPDDIVWKMNADGIYTSKSAYLAQFIGSYSTIDFTKLWEANSEPKHRFMGWLILHKKLLWLKIFYEDTGPVTGFVACAARPLRILAVSSKNVPTPPWFVERNVRDKAKRFPHRPNWLSHYYVVEHLARAQQKDLPKLDENCY</sequence>
<keyword evidence="2" id="KW-1185">Reference proteome</keyword>
<dbReference type="STRING" id="77586.A0A0D9WD83"/>
<proteinExistence type="predicted"/>
<reference evidence="1 2" key="1">
    <citation type="submission" date="2012-08" db="EMBL/GenBank/DDBJ databases">
        <title>Oryza genome evolution.</title>
        <authorList>
            <person name="Wing R.A."/>
        </authorList>
    </citation>
    <scope>NUCLEOTIDE SEQUENCE</scope>
</reference>
<dbReference type="AlphaFoldDB" id="A0A0D9WD83"/>